<evidence type="ECO:0008006" key="3">
    <source>
        <dbReference type="Google" id="ProtNLM"/>
    </source>
</evidence>
<reference evidence="1 2" key="2">
    <citation type="submission" date="2018-06" db="EMBL/GenBank/DDBJ databases">
        <title>Metagenomic assembly of (sub)arctic Cyanobacteria and their associated microbiome from non-axenic cultures.</title>
        <authorList>
            <person name="Baurain D."/>
        </authorList>
    </citation>
    <scope>NUCLEOTIDE SEQUENCE [LARGE SCALE GENOMIC DNA]</scope>
    <source>
        <strain evidence="1">ULC027bin1</strain>
    </source>
</reference>
<sequence>MENKITAVRYIPETRELEVSFSSGDRLGCPVDALEMLTGTGSAFVQAPRPSDEQLCNVRVWAGGYAVDFPDIQQNFDLDELMALLPIERQIERSMHSGSARLPRFRGLGSQCNNDISCES</sequence>
<name>A0A2W4WTA4_9CYAN</name>
<proteinExistence type="predicted"/>
<accession>A0A2W4WTA4</accession>
<dbReference type="Gene3D" id="3.30.2020.40">
    <property type="entry name" value="Uncharacterised protein PF10387, DUF2442"/>
    <property type="match status" value="1"/>
</dbReference>
<evidence type="ECO:0000313" key="1">
    <source>
        <dbReference type="EMBL" id="PZO46407.1"/>
    </source>
</evidence>
<dbReference type="EMBL" id="QBMP01000311">
    <property type="protein sequence ID" value="PZO46407.1"/>
    <property type="molecule type" value="Genomic_DNA"/>
</dbReference>
<reference evidence="2" key="1">
    <citation type="submission" date="2018-04" db="EMBL/GenBank/DDBJ databases">
        <authorList>
            <person name="Cornet L."/>
        </authorList>
    </citation>
    <scope>NUCLEOTIDE SEQUENCE [LARGE SCALE GENOMIC DNA]</scope>
</reference>
<dbReference type="AlphaFoldDB" id="A0A2W4WTA4"/>
<comment type="caution">
    <text evidence="1">The sequence shown here is derived from an EMBL/GenBank/DDBJ whole genome shotgun (WGS) entry which is preliminary data.</text>
</comment>
<organism evidence="1 2">
    <name type="scientific">Phormidesmis priestleyi</name>
    <dbReference type="NCBI Taxonomy" id="268141"/>
    <lineage>
        <taxon>Bacteria</taxon>
        <taxon>Bacillati</taxon>
        <taxon>Cyanobacteriota</taxon>
        <taxon>Cyanophyceae</taxon>
        <taxon>Leptolyngbyales</taxon>
        <taxon>Leptolyngbyaceae</taxon>
        <taxon>Phormidesmis</taxon>
    </lineage>
</organism>
<dbReference type="Pfam" id="PF10387">
    <property type="entry name" value="DUF2442"/>
    <property type="match status" value="1"/>
</dbReference>
<gene>
    <name evidence="1" type="ORF">DCF15_20330</name>
</gene>
<evidence type="ECO:0000313" key="2">
    <source>
        <dbReference type="Proteomes" id="UP000249794"/>
    </source>
</evidence>
<dbReference type="Proteomes" id="UP000249794">
    <property type="component" value="Unassembled WGS sequence"/>
</dbReference>
<protein>
    <recommendedName>
        <fullName evidence="3">DUF2442 domain-containing protein</fullName>
    </recommendedName>
</protein>
<dbReference type="InterPro" id="IPR018841">
    <property type="entry name" value="DUF2442"/>
</dbReference>